<dbReference type="InterPro" id="IPR019776">
    <property type="entry name" value="Flagellar_basal_body_rod_CS"/>
</dbReference>
<proteinExistence type="inferred from homology"/>
<comment type="subcellular location">
    <subcellularLocation>
        <location evidence="1">Bacterial flagellum</location>
    </subcellularLocation>
    <subcellularLocation>
        <location evidence="2">Secreted</location>
    </subcellularLocation>
</comment>
<gene>
    <name evidence="10" type="ORF">DPF_2354</name>
</gene>
<comment type="similarity">
    <text evidence="3">Belongs to the flagella basal body rod proteins family.</text>
</comment>
<dbReference type="GO" id="GO:0005198">
    <property type="term" value="F:structural molecule activity"/>
    <property type="evidence" value="ECO:0007669"/>
    <property type="project" value="InterPro"/>
</dbReference>
<evidence type="ECO:0000256" key="5">
    <source>
        <dbReference type="ARBA" id="ARBA00022525"/>
    </source>
</evidence>
<dbReference type="InterPro" id="IPR053927">
    <property type="entry name" value="FlgK_helical"/>
</dbReference>
<dbReference type="SUPFAM" id="SSF64518">
    <property type="entry name" value="Phase 1 flagellin"/>
    <property type="match status" value="1"/>
</dbReference>
<dbReference type="STRING" id="1592317.DPF_2354"/>
<feature type="domain" description="Flagellar hook-associated protein FlgK helical" evidence="9">
    <location>
        <begin position="95"/>
        <end position="253"/>
    </location>
</feature>
<keyword evidence="10" id="KW-0969">Cilium</keyword>
<evidence type="ECO:0000256" key="6">
    <source>
        <dbReference type="ARBA" id="ARBA00023143"/>
    </source>
</evidence>
<dbReference type="PANTHER" id="PTHR30033:SF1">
    <property type="entry name" value="FLAGELLAR HOOK-ASSOCIATED PROTEIN 1"/>
    <property type="match status" value="1"/>
</dbReference>
<dbReference type="InterPro" id="IPR010930">
    <property type="entry name" value="Flg_bb/hook_C_dom"/>
</dbReference>
<dbReference type="InterPro" id="IPR001444">
    <property type="entry name" value="Flag_bb_rod_N"/>
</dbReference>
<keyword evidence="5" id="KW-0964">Secreted</keyword>
<feature type="domain" description="Flagellar basal-body/hook protein C-terminal" evidence="8">
    <location>
        <begin position="667"/>
        <end position="705"/>
    </location>
</feature>
<keyword evidence="10" id="KW-0966">Cell projection</keyword>
<dbReference type="GO" id="GO:0005576">
    <property type="term" value="C:extracellular region"/>
    <property type="evidence" value="ECO:0007669"/>
    <property type="project" value="UniProtKB-SubCell"/>
</dbReference>
<comment type="caution">
    <text evidence="10">The sequence shown here is derived from an EMBL/GenBank/DDBJ whole genome shotgun (WGS) entry which is preliminary data.</text>
</comment>
<dbReference type="NCBIfam" id="TIGR02492">
    <property type="entry name" value="flgK_ends"/>
    <property type="match status" value="1"/>
</dbReference>
<dbReference type="Pfam" id="PF22638">
    <property type="entry name" value="FlgK_D1"/>
    <property type="match status" value="2"/>
</dbReference>
<evidence type="ECO:0000313" key="10">
    <source>
        <dbReference type="EMBL" id="GAU09624.1"/>
    </source>
</evidence>
<feature type="domain" description="Flagellar basal body rod protein N-terminal" evidence="7">
    <location>
        <begin position="8"/>
        <end position="37"/>
    </location>
</feature>
<name>A0A194ALT7_9BACT</name>
<dbReference type="GO" id="GO:0009424">
    <property type="term" value="C:bacterial-type flagellum hook"/>
    <property type="evidence" value="ECO:0007669"/>
    <property type="project" value="InterPro"/>
</dbReference>
<evidence type="ECO:0000256" key="4">
    <source>
        <dbReference type="ARBA" id="ARBA00016244"/>
    </source>
</evidence>
<evidence type="ECO:0000259" key="8">
    <source>
        <dbReference type="Pfam" id="PF06429"/>
    </source>
</evidence>
<feature type="domain" description="Flagellar hook-associated protein FlgK helical" evidence="9">
    <location>
        <begin position="385"/>
        <end position="441"/>
    </location>
</feature>
<keyword evidence="11" id="KW-1185">Reference proteome</keyword>
<sequence>MSSIFGTMDIAKQALNLTQTQIEVTGNNIANADTPGYSRRAVNVEENQPINTAPGQIGTGVNGTEVVRIFDEFVERQYMQKLSDQGMWSSLSSHLQSVEMLFNENQEGRLNDVMAQFFKDWQDLSIRPDDANVRSALLGNTQSLLETLGLLAEDLQDLAGRMDGYIEQEVEDINTIVKQIAALNNQIAVSEQPGINANVARDERDLKIRELAEKLDINCIDNGGGKLTITTGGGQTLVDGDSYFLLDVQNPKATTYLTNGSSFGTDGQIYFSGSSSYEYTIKMADAGAVDAVAPATQATFNVSLDGGRTWLKNDDGSVREFEATSYDNRISLPGGELQVWFGTKDDINGVPTHDLEQGDMFTIVPKDGVYWSGGDTLSTNITTQIYGNGEANPSRITGGSLGGYLAFRDEYVGEYQERLNALARGLVWEVNAIHSQGSGLQAFTDVVGTYSVTTSDVALGTAGSGLAFADKLQAGNLMVSLHDDISGETSTTVLSFGGGTNFDPQQHSLEDVQAAFNAIDGLTATIQNNALYLQVDPGTSFSSFSFGQDSTGLLAALGINTFLDGQDASSLAVNSMVAGNLDYINAGQLDASGVMDSGSNTVAQDIAALQYTGVAFSTLSSETSNQTLQDYYTALVSKVGADTARSTFNLDYQQSLAEDLRARQDSISAVNLDEEMSNLIKFQQSYAAAAKLITTANQMFDTLLAMKN</sequence>
<dbReference type="Proteomes" id="UP000095200">
    <property type="component" value="Unassembled WGS sequence"/>
</dbReference>
<organism evidence="10 11">
    <name type="scientific">Desulfoplanes formicivorans</name>
    <dbReference type="NCBI Taxonomy" id="1592317"/>
    <lineage>
        <taxon>Bacteria</taxon>
        <taxon>Pseudomonadati</taxon>
        <taxon>Thermodesulfobacteriota</taxon>
        <taxon>Desulfovibrionia</taxon>
        <taxon>Desulfovibrionales</taxon>
        <taxon>Desulfoplanaceae</taxon>
        <taxon>Desulfoplanes</taxon>
    </lineage>
</organism>
<keyword evidence="6" id="KW-0975">Bacterial flagellum</keyword>
<accession>A0A194ALT7</accession>
<dbReference type="Pfam" id="PF06429">
    <property type="entry name" value="Flg_bbr_C"/>
    <property type="match status" value="1"/>
</dbReference>
<reference evidence="11" key="1">
    <citation type="submission" date="2016-06" db="EMBL/GenBank/DDBJ databases">
        <title>Draft genome sequence of Desulfoplanes formicivorans strain Pf12B.</title>
        <authorList>
            <person name="Watanabe M."/>
            <person name="Kojima H."/>
            <person name="Fukui M."/>
        </authorList>
    </citation>
    <scope>NUCLEOTIDE SEQUENCE [LARGE SCALE GENOMIC DNA]</scope>
    <source>
        <strain evidence="11">Pf12B</strain>
    </source>
</reference>
<dbReference type="InterPro" id="IPR002371">
    <property type="entry name" value="FlgK"/>
</dbReference>
<evidence type="ECO:0000256" key="2">
    <source>
        <dbReference type="ARBA" id="ARBA00004613"/>
    </source>
</evidence>
<dbReference type="GO" id="GO:0044780">
    <property type="term" value="P:bacterial-type flagellum assembly"/>
    <property type="evidence" value="ECO:0007669"/>
    <property type="project" value="InterPro"/>
</dbReference>
<dbReference type="PROSITE" id="PS00588">
    <property type="entry name" value="FLAGELLA_BB_ROD"/>
    <property type="match status" value="1"/>
</dbReference>
<dbReference type="AlphaFoldDB" id="A0A194ALT7"/>
<dbReference type="PANTHER" id="PTHR30033">
    <property type="entry name" value="FLAGELLAR HOOK-ASSOCIATED PROTEIN 1"/>
    <property type="match status" value="1"/>
</dbReference>
<keyword evidence="10" id="KW-0282">Flagellum</keyword>
<evidence type="ECO:0000256" key="1">
    <source>
        <dbReference type="ARBA" id="ARBA00004365"/>
    </source>
</evidence>
<evidence type="ECO:0000313" key="11">
    <source>
        <dbReference type="Proteomes" id="UP000095200"/>
    </source>
</evidence>
<protein>
    <recommendedName>
        <fullName evidence="4">Flagellar hook-associated protein 1</fullName>
    </recommendedName>
</protein>
<evidence type="ECO:0000259" key="9">
    <source>
        <dbReference type="Pfam" id="PF22638"/>
    </source>
</evidence>
<evidence type="ECO:0000259" key="7">
    <source>
        <dbReference type="Pfam" id="PF00460"/>
    </source>
</evidence>
<evidence type="ECO:0000256" key="3">
    <source>
        <dbReference type="ARBA" id="ARBA00009677"/>
    </source>
</evidence>
<dbReference type="RefSeq" id="WP_069859883.1">
    <property type="nucleotide sequence ID" value="NZ_BDFE01000020.1"/>
</dbReference>
<dbReference type="OrthoDB" id="9802553at2"/>
<dbReference type="EMBL" id="BDFE01000020">
    <property type="protein sequence ID" value="GAU09624.1"/>
    <property type="molecule type" value="Genomic_DNA"/>
</dbReference>
<dbReference type="Pfam" id="PF00460">
    <property type="entry name" value="Flg_bb_rod"/>
    <property type="match status" value="1"/>
</dbReference>
<dbReference type="PRINTS" id="PR01005">
    <property type="entry name" value="FLGHOOKAP1"/>
</dbReference>